<dbReference type="PANTHER" id="PTHR30295:SF1">
    <property type="entry name" value="DNA PROTECTION DURING STARVATION PROTEIN"/>
    <property type="match status" value="1"/>
</dbReference>
<dbReference type="GO" id="GO:0004322">
    <property type="term" value="F:ferroxidase activity"/>
    <property type="evidence" value="ECO:0007669"/>
    <property type="project" value="TreeGrafter"/>
</dbReference>
<sequence>MSAKPVSQRESAPSKSAGAKPAGSKSTAPKSAGSKATGSKPAASGTSAFVADIGAIRARARKHIEDGAITASYAADREAVIELLNDALATEIVCVLRYKRHYFMASGLMADAIKSEFLEHANEEQAHADLIAERIVQLGGEPDLNPDLLSGRAHAQYVEGSDLRDMVKEDLIAERIAIDSYRAIIDFIGDKDTTTKRMMEHILAQEEEHADELADMLDGWTGR</sequence>
<dbReference type="GO" id="GO:0020037">
    <property type="term" value="F:heme binding"/>
    <property type="evidence" value="ECO:0007669"/>
    <property type="project" value="TreeGrafter"/>
</dbReference>
<dbReference type="GO" id="GO:0005829">
    <property type="term" value="C:cytosol"/>
    <property type="evidence" value="ECO:0007669"/>
    <property type="project" value="TreeGrafter"/>
</dbReference>
<feature type="compositionally biased region" description="Low complexity" evidence="3">
    <location>
        <begin position="11"/>
        <end position="26"/>
    </location>
</feature>
<dbReference type="Proteomes" id="UP000218824">
    <property type="component" value="Chromosome"/>
</dbReference>
<dbReference type="Gene3D" id="1.20.1260.10">
    <property type="match status" value="1"/>
</dbReference>
<dbReference type="PROSITE" id="PS50905">
    <property type="entry name" value="FERRITIN_LIKE"/>
    <property type="match status" value="1"/>
</dbReference>
<evidence type="ECO:0000256" key="3">
    <source>
        <dbReference type="SAM" id="MobiDB-lite"/>
    </source>
</evidence>
<evidence type="ECO:0000313" key="6">
    <source>
        <dbReference type="Proteomes" id="UP000218824"/>
    </source>
</evidence>
<proteinExistence type="predicted"/>
<dbReference type="GeneID" id="83064156"/>
<dbReference type="PANTHER" id="PTHR30295">
    <property type="entry name" value="BACTERIOFERRITIN"/>
    <property type="match status" value="1"/>
</dbReference>
<dbReference type="InterPro" id="IPR009040">
    <property type="entry name" value="Ferritin-like_diiron"/>
</dbReference>
<evidence type="ECO:0000313" key="5">
    <source>
        <dbReference type="EMBL" id="BAV97780.1"/>
    </source>
</evidence>
<dbReference type="GO" id="GO:0006879">
    <property type="term" value="P:intracellular iron ion homeostasis"/>
    <property type="evidence" value="ECO:0007669"/>
    <property type="project" value="UniProtKB-KW"/>
</dbReference>
<evidence type="ECO:0000256" key="2">
    <source>
        <dbReference type="ARBA" id="ARBA00023004"/>
    </source>
</evidence>
<organism evidence="5 6">
    <name type="scientific">Lysobacter enzymogenes</name>
    <dbReference type="NCBI Taxonomy" id="69"/>
    <lineage>
        <taxon>Bacteria</taxon>
        <taxon>Pseudomonadati</taxon>
        <taxon>Pseudomonadota</taxon>
        <taxon>Gammaproteobacteria</taxon>
        <taxon>Lysobacterales</taxon>
        <taxon>Lysobacteraceae</taxon>
        <taxon>Lysobacter</taxon>
    </lineage>
</organism>
<dbReference type="InterPro" id="IPR008331">
    <property type="entry name" value="Ferritin_DPS_dom"/>
</dbReference>
<dbReference type="SUPFAM" id="SSF47240">
    <property type="entry name" value="Ferritin-like"/>
    <property type="match status" value="1"/>
</dbReference>
<dbReference type="CDD" id="cd00657">
    <property type="entry name" value="Ferritin_like"/>
    <property type="match status" value="1"/>
</dbReference>
<dbReference type="GO" id="GO:0008199">
    <property type="term" value="F:ferric iron binding"/>
    <property type="evidence" value="ECO:0007669"/>
    <property type="project" value="InterPro"/>
</dbReference>
<keyword evidence="2" id="KW-0408">Iron</keyword>
<evidence type="ECO:0000259" key="4">
    <source>
        <dbReference type="PROSITE" id="PS50905"/>
    </source>
</evidence>
<dbReference type="EMBL" id="AP014940">
    <property type="protein sequence ID" value="BAV97780.1"/>
    <property type="molecule type" value="Genomic_DNA"/>
</dbReference>
<name>A0AAU9AKG5_LYSEN</name>
<protein>
    <submittedName>
        <fullName evidence="5">Bacterioferritin</fullName>
    </submittedName>
</protein>
<evidence type="ECO:0000256" key="1">
    <source>
        <dbReference type="ARBA" id="ARBA00022434"/>
    </source>
</evidence>
<accession>A0AAU9AKG5</accession>
<dbReference type="Pfam" id="PF00210">
    <property type="entry name" value="Ferritin"/>
    <property type="match status" value="1"/>
</dbReference>
<dbReference type="InterPro" id="IPR009078">
    <property type="entry name" value="Ferritin-like_SF"/>
</dbReference>
<feature type="domain" description="Ferritin-like diiron" evidence="4">
    <location>
        <begin position="74"/>
        <end position="223"/>
    </location>
</feature>
<dbReference type="RefSeq" id="WP_096377894.1">
    <property type="nucleotide sequence ID" value="NZ_AP014940.1"/>
</dbReference>
<keyword evidence="1" id="KW-0409">Iron storage</keyword>
<reference evidence="5 6" key="1">
    <citation type="journal article" date="2017" name="DNA Res.">
        <title>Complete genome sequence and expression profile of the commercial lytic enzyme producer Lysobacter enzymogenes M497-1.</title>
        <authorList>
            <person name="Takami H."/>
            <person name="Toyoda A."/>
            <person name="Uchiyama I."/>
            <person name="Itoh T."/>
            <person name="Takaki Y."/>
            <person name="Arai W."/>
            <person name="Nishi S."/>
            <person name="Kawai M."/>
            <person name="Shinya K."/>
            <person name="Ikeda H."/>
        </authorList>
    </citation>
    <scope>NUCLEOTIDE SEQUENCE [LARGE SCALE GENOMIC DNA]</scope>
    <source>
        <strain evidence="5 6">M497-1</strain>
    </source>
</reference>
<dbReference type="KEGG" id="lem:LEN_2293"/>
<feature type="region of interest" description="Disordered" evidence="3">
    <location>
        <begin position="1"/>
        <end position="44"/>
    </location>
</feature>
<dbReference type="InterPro" id="IPR012347">
    <property type="entry name" value="Ferritin-like"/>
</dbReference>
<dbReference type="AlphaFoldDB" id="A0AAU9AKG5"/>
<gene>
    <name evidence="5" type="ORF">LEN_2293</name>
</gene>